<keyword evidence="3" id="KW-0695">RNA-directed DNA polymerase</keyword>
<organism evidence="3">
    <name type="scientific">Tanacetum cinerariifolium</name>
    <name type="common">Dalmatian daisy</name>
    <name type="synonym">Chrysanthemum cinerariifolium</name>
    <dbReference type="NCBI Taxonomy" id="118510"/>
    <lineage>
        <taxon>Eukaryota</taxon>
        <taxon>Viridiplantae</taxon>
        <taxon>Streptophyta</taxon>
        <taxon>Embryophyta</taxon>
        <taxon>Tracheophyta</taxon>
        <taxon>Spermatophyta</taxon>
        <taxon>Magnoliopsida</taxon>
        <taxon>eudicotyledons</taxon>
        <taxon>Gunneridae</taxon>
        <taxon>Pentapetalae</taxon>
        <taxon>asterids</taxon>
        <taxon>campanulids</taxon>
        <taxon>Asterales</taxon>
        <taxon>Asteraceae</taxon>
        <taxon>Asteroideae</taxon>
        <taxon>Anthemideae</taxon>
        <taxon>Anthemidinae</taxon>
        <taxon>Tanacetum</taxon>
    </lineage>
</organism>
<dbReference type="GO" id="GO:0003964">
    <property type="term" value="F:RNA-directed DNA polymerase activity"/>
    <property type="evidence" value="ECO:0007669"/>
    <property type="project" value="UniProtKB-KW"/>
</dbReference>
<comment type="caution">
    <text evidence="3">The sequence shown here is derived from an EMBL/GenBank/DDBJ whole genome shotgun (WGS) entry which is preliminary data.</text>
</comment>
<feature type="region of interest" description="Disordered" evidence="1">
    <location>
        <begin position="1"/>
        <end position="42"/>
    </location>
</feature>
<dbReference type="InterPro" id="IPR005162">
    <property type="entry name" value="Retrotrans_gag_dom"/>
</dbReference>
<proteinExistence type="predicted"/>
<feature type="domain" description="Retrotransposon gag" evidence="2">
    <location>
        <begin position="59"/>
        <end position="103"/>
    </location>
</feature>
<evidence type="ECO:0000313" key="3">
    <source>
        <dbReference type="EMBL" id="GEU72845.1"/>
    </source>
</evidence>
<protein>
    <submittedName>
        <fullName evidence="3">Reverse transcriptase domain-containing protein</fullName>
    </submittedName>
</protein>
<reference evidence="3" key="1">
    <citation type="journal article" date="2019" name="Sci. Rep.">
        <title>Draft genome of Tanacetum cinerariifolium, the natural source of mosquito coil.</title>
        <authorList>
            <person name="Yamashiro T."/>
            <person name="Shiraishi A."/>
            <person name="Satake H."/>
            <person name="Nakayama K."/>
        </authorList>
    </citation>
    <scope>NUCLEOTIDE SEQUENCE</scope>
</reference>
<dbReference type="AlphaFoldDB" id="A0A6L2MKP0"/>
<gene>
    <name evidence="3" type="ORF">Tci_044823</name>
</gene>
<feature type="compositionally biased region" description="Basic and acidic residues" evidence="1">
    <location>
        <begin position="17"/>
        <end position="38"/>
    </location>
</feature>
<evidence type="ECO:0000256" key="1">
    <source>
        <dbReference type="SAM" id="MobiDB-lite"/>
    </source>
</evidence>
<name>A0A6L2MKP0_TANCI</name>
<dbReference type="Pfam" id="PF03732">
    <property type="entry name" value="Retrotrans_gag"/>
    <property type="match status" value="1"/>
</dbReference>
<evidence type="ECO:0000259" key="2">
    <source>
        <dbReference type="Pfam" id="PF03732"/>
    </source>
</evidence>
<dbReference type="EMBL" id="BKCJ010006573">
    <property type="protein sequence ID" value="GEU72845.1"/>
    <property type="molecule type" value="Genomic_DNA"/>
</dbReference>
<sequence length="103" mass="12048">MEGKGSSGSKQTPTKNQDAHVTKGELEEARKAAEEAEKKRKIKRLRGREKQWKIRELVKYASHLLKGEARHWWNMSKIARGNDVASVMTWEEFEDLVMENYYP</sequence>
<keyword evidence="3" id="KW-0808">Transferase</keyword>
<feature type="compositionally biased region" description="Polar residues" evidence="1">
    <location>
        <begin position="7"/>
        <end position="16"/>
    </location>
</feature>
<accession>A0A6L2MKP0</accession>
<keyword evidence="3" id="KW-0548">Nucleotidyltransferase</keyword>